<dbReference type="Proteomes" id="UP001056381">
    <property type="component" value="Chromosome"/>
</dbReference>
<dbReference type="PANTHER" id="PTHR43806">
    <property type="entry name" value="PEPTIDASE S8"/>
    <property type="match status" value="1"/>
</dbReference>
<evidence type="ECO:0000259" key="8">
    <source>
        <dbReference type="Pfam" id="PF00082"/>
    </source>
</evidence>
<evidence type="ECO:0000256" key="5">
    <source>
        <dbReference type="PROSITE-ProRule" id="PRU01240"/>
    </source>
</evidence>
<sequence length="886" mass="96392">MKLLKHLKLIFSLILLVACGGGGGGGGGNSGGGSEPTPGPTPAPTPAPAPERYSISGTVSLAADVIIDSDVPNKAFSYLSNNSITEAQPAFDPVSILGYAGRFTDSEGDITDDQMDVYVLNIANKQINVTLRQVNSDSDLDLYAYSSDDLNNPLVFSTGAGNTEQVSINGNGVFYISITADLNQNGSKYALIVEEQASTSSFVTSSARQSNKSTSGKKFDTGEFIIMKKDKSIEPSSGEEELLKQAFGVDYKFNRARLVTPNYENIKRYKSLKTIEDSTREFGISQKDMLEVQKTKAIEYLREQLPNYFVEFNHIYYPDADPIPFSPDPFYNDYQWNLRQIKTKEALDLIGQDTKDVIVAVLDSGAPSKDSLAWINSSFVEDGYDFVRSTDSSFDGDGIDNDPTDPDFLPINSSGNVEYGSHGSHVATTISAKNDGNEINGLAAKTLPLRVCGSDQSENGGGCSGYDQLQAFYYVQGKDNDSGEIYDASQYGAVSVINMSLGGGGSNEVICEEIKNLKDNGIYVVASAGNEGNSAIRFPASCEFAFSVASTKADQRKSSFSSYNDFVDIAAPGGQTSEDYDGNDIGDGVMAYSFKNSSHNGTDYKGLQLYQGTSMAAPHVSGYFALLRFLDSDLTYEEINLLLKSEKLTNDVGPAGKDEYFGYGLMDLNKGISFLREGVNYDLLSYAEFSPARVNLGYSLNERIFEIKKYGNGSLSVSDFYIVSSGVPAEQKLSVESVSVDENGFGQYKATIDRNGLSNGNTVLRIEFLFDDGRKAEIPVLMQNGDQKIKATVDQLWICAVNDQNQIQPCDVMQMTNGTANYRVRELPNDTYTEIFACTTLEDRLSFSDQGICGLAELEGQYLNNIVINGSNVNDINFNINPNLSF</sequence>
<dbReference type="PROSITE" id="PS00138">
    <property type="entry name" value="SUBTILASE_SER"/>
    <property type="match status" value="1"/>
</dbReference>
<organism evidence="9 10">
    <name type="scientific">SAR86 cluster bacterium</name>
    <dbReference type="NCBI Taxonomy" id="2030880"/>
    <lineage>
        <taxon>Bacteria</taxon>
        <taxon>Pseudomonadati</taxon>
        <taxon>Pseudomonadota</taxon>
        <taxon>Gammaproteobacteria</taxon>
        <taxon>SAR86 cluster</taxon>
    </lineage>
</organism>
<dbReference type="InterPro" id="IPR050131">
    <property type="entry name" value="Peptidase_S8_subtilisin-like"/>
</dbReference>
<dbReference type="InterPro" id="IPR000209">
    <property type="entry name" value="Peptidase_S8/S53_dom"/>
</dbReference>
<reference evidence="9" key="1">
    <citation type="submission" date="2022-05" db="EMBL/GenBank/DDBJ databases">
        <title>Single-amplified genomics reveal most streamlined microbe among free-living bacteria.</title>
        <authorList>
            <person name="Roda-Garcia J."/>
            <person name="Haro-Moreno J.M."/>
            <person name="Rodriguez-Valera F."/>
            <person name="Almagro-Moreno S."/>
            <person name="Lopez-Perez M."/>
        </authorList>
    </citation>
    <scope>NUCLEOTIDE SEQUENCE</scope>
    <source>
        <strain evidence="9">TMED112-D2-2</strain>
    </source>
</reference>
<dbReference type="PRINTS" id="PR00723">
    <property type="entry name" value="SUBTILISIN"/>
</dbReference>
<evidence type="ECO:0000256" key="7">
    <source>
        <dbReference type="SAM" id="SignalP"/>
    </source>
</evidence>
<dbReference type="SUPFAM" id="SSF52743">
    <property type="entry name" value="Subtilisin-like"/>
    <property type="match status" value="1"/>
</dbReference>
<dbReference type="GO" id="GO:0006508">
    <property type="term" value="P:proteolysis"/>
    <property type="evidence" value="ECO:0007669"/>
    <property type="project" value="UniProtKB-KW"/>
</dbReference>
<feature type="active site" description="Charge relay system" evidence="5">
    <location>
        <position position="422"/>
    </location>
</feature>
<dbReference type="PROSITE" id="PS51892">
    <property type="entry name" value="SUBTILASE"/>
    <property type="match status" value="1"/>
</dbReference>
<dbReference type="Pfam" id="PF00082">
    <property type="entry name" value="Peptidase_S8"/>
    <property type="match status" value="1"/>
</dbReference>
<keyword evidence="7" id="KW-0732">Signal</keyword>
<dbReference type="Gene3D" id="3.40.50.200">
    <property type="entry name" value="Peptidase S8/S53 domain"/>
    <property type="match status" value="1"/>
</dbReference>
<dbReference type="InterPro" id="IPR023828">
    <property type="entry name" value="Peptidase_S8_Ser-AS"/>
</dbReference>
<feature type="compositionally biased region" description="Pro residues" evidence="6">
    <location>
        <begin position="37"/>
        <end position="49"/>
    </location>
</feature>
<dbReference type="AlphaFoldDB" id="A0A9Q8U067"/>
<protein>
    <submittedName>
        <fullName evidence="9">S8 family serine peptidase</fullName>
    </submittedName>
</protein>
<evidence type="ECO:0000256" key="6">
    <source>
        <dbReference type="SAM" id="MobiDB-lite"/>
    </source>
</evidence>
<dbReference type="PROSITE" id="PS51257">
    <property type="entry name" value="PROKAR_LIPOPROTEIN"/>
    <property type="match status" value="1"/>
</dbReference>
<evidence type="ECO:0000256" key="3">
    <source>
        <dbReference type="ARBA" id="ARBA00022801"/>
    </source>
</evidence>
<keyword evidence="2 5" id="KW-0645">Protease</keyword>
<dbReference type="EMBL" id="CP097966">
    <property type="protein sequence ID" value="URQ63430.1"/>
    <property type="molecule type" value="Genomic_DNA"/>
</dbReference>
<accession>A0A9Q8U067</accession>
<proteinExistence type="inferred from homology"/>
<dbReference type="InterPro" id="IPR015500">
    <property type="entry name" value="Peptidase_S8_subtilisin-rel"/>
</dbReference>
<comment type="similarity">
    <text evidence="1 5">Belongs to the peptidase S8 family.</text>
</comment>
<evidence type="ECO:0000256" key="4">
    <source>
        <dbReference type="ARBA" id="ARBA00022825"/>
    </source>
</evidence>
<feature type="active site" description="Charge relay system" evidence="5">
    <location>
        <position position="363"/>
    </location>
</feature>
<feature type="active site" description="Charge relay system" evidence="5">
    <location>
        <position position="614"/>
    </location>
</feature>
<dbReference type="PANTHER" id="PTHR43806:SF11">
    <property type="entry name" value="CEREVISIN-RELATED"/>
    <property type="match status" value="1"/>
</dbReference>
<feature type="chain" id="PRO_5040352591" evidence="7">
    <location>
        <begin position="25"/>
        <end position="886"/>
    </location>
</feature>
<feature type="compositionally biased region" description="Gly residues" evidence="6">
    <location>
        <begin position="25"/>
        <end position="34"/>
    </location>
</feature>
<feature type="signal peptide" evidence="7">
    <location>
        <begin position="1"/>
        <end position="24"/>
    </location>
</feature>
<keyword evidence="4 5" id="KW-0720">Serine protease</keyword>
<keyword evidence="3 5" id="KW-0378">Hydrolase</keyword>
<evidence type="ECO:0000313" key="10">
    <source>
        <dbReference type="Proteomes" id="UP001056381"/>
    </source>
</evidence>
<dbReference type="GO" id="GO:0004252">
    <property type="term" value="F:serine-type endopeptidase activity"/>
    <property type="evidence" value="ECO:0007669"/>
    <property type="project" value="UniProtKB-UniRule"/>
</dbReference>
<evidence type="ECO:0000313" key="9">
    <source>
        <dbReference type="EMBL" id="URQ63430.1"/>
    </source>
</evidence>
<dbReference type="InterPro" id="IPR036852">
    <property type="entry name" value="Peptidase_S8/S53_dom_sf"/>
</dbReference>
<gene>
    <name evidence="9" type="ORF">M9B40_01330</name>
</gene>
<feature type="domain" description="Peptidase S8/S53" evidence="8">
    <location>
        <begin position="355"/>
        <end position="664"/>
    </location>
</feature>
<keyword evidence="10" id="KW-1185">Reference proteome</keyword>
<evidence type="ECO:0000256" key="1">
    <source>
        <dbReference type="ARBA" id="ARBA00011073"/>
    </source>
</evidence>
<name>A0A9Q8U067_9GAMM</name>
<evidence type="ECO:0000256" key="2">
    <source>
        <dbReference type="ARBA" id="ARBA00022670"/>
    </source>
</evidence>
<feature type="region of interest" description="Disordered" evidence="6">
    <location>
        <begin position="25"/>
        <end position="50"/>
    </location>
</feature>